<protein>
    <submittedName>
        <fullName evidence="2">Uncharacterized protein</fullName>
    </submittedName>
</protein>
<feature type="compositionally biased region" description="Polar residues" evidence="1">
    <location>
        <begin position="260"/>
        <end position="278"/>
    </location>
</feature>
<accession>A0A7J7C5V6</accession>
<dbReference type="AlphaFoldDB" id="A0A7J7C5V6"/>
<gene>
    <name evidence="2" type="ORF">HS088_TW21G01314</name>
</gene>
<comment type="caution">
    <text evidence="2">The sequence shown here is derived from an EMBL/GenBank/DDBJ whole genome shotgun (WGS) entry which is preliminary data.</text>
</comment>
<dbReference type="FunCoup" id="A0A7J7C5V6">
    <property type="interactions" value="6"/>
</dbReference>
<organism evidence="2 3">
    <name type="scientific">Tripterygium wilfordii</name>
    <name type="common">Thunder God vine</name>
    <dbReference type="NCBI Taxonomy" id="458696"/>
    <lineage>
        <taxon>Eukaryota</taxon>
        <taxon>Viridiplantae</taxon>
        <taxon>Streptophyta</taxon>
        <taxon>Embryophyta</taxon>
        <taxon>Tracheophyta</taxon>
        <taxon>Spermatophyta</taxon>
        <taxon>Magnoliopsida</taxon>
        <taxon>eudicotyledons</taxon>
        <taxon>Gunneridae</taxon>
        <taxon>Pentapetalae</taxon>
        <taxon>rosids</taxon>
        <taxon>fabids</taxon>
        <taxon>Celastrales</taxon>
        <taxon>Celastraceae</taxon>
        <taxon>Tripterygium</taxon>
    </lineage>
</organism>
<feature type="region of interest" description="Disordered" evidence="1">
    <location>
        <begin position="260"/>
        <end position="281"/>
    </location>
</feature>
<feature type="region of interest" description="Disordered" evidence="1">
    <location>
        <begin position="85"/>
        <end position="114"/>
    </location>
</feature>
<dbReference type="PANTHER" id="PTHR36380:SF1">
    <property type="entry name" value="OS01G0755100 PROTEIN"/>
    <property type="match status" value="1"/>
</dbReference>
<sequence>MAEAEKEASSLVNPKEKKSPLEDVIGEEFLNSWKSVSATEDVTADFNFDSVPSGKKKKFNFGKLDMDFNLDADFDEFSSFKVDMPGLDFTNSPKKTAKAKEGSEGESSKRSHRGQKDCFSFSFDFNDLMNWEKSSKKNLENKQVAVERKGLQGELGAQYSNETCASESGAIENLVVLHGARPSTDESVTKNAEETEEQSQLPDKATAPESNVEQILKIGSTNFVGQDDRDQNIVSDIQTDACSQGVKENTSSVGELNFSDQLTPAIGSNNEKSQSSAPPSYITGLDGVKYERGESCSEIASKKLDEAKSAQGDSNLYDTSIVNILMKKLDDNDINADLDIQSSAAKLPLIELESEPLVEKVILVKESDPGVKKSKYFKKSEVNASELQHPCLTSVEVCSHGSKPVGSIHISPIIETGEGFHNVQIRRKLMGNSKSITKELTEGEPNMPASDKNNKKSSNIGSGEDAVDVNGGCKLIHPGLQDKKERKGESVAAEKHVKDHKSLG</sequence>
<name>A0A7J7C5V6_TRIWF</name>
<dbReference type="InterPro" id="IPR038777">
    <property type="entry name" value="At4g18490-like"/>
</dbReference>
<dbReference type="InParanoid" id="A0A7J7C5V6"/>
<feature type="compositionally biased region" description="Basic and acidic residues" evidence="1">
    <location>
        <begin position="480"/>
        <end position="504"/>
    </location>
</feature>
<evidence type="ECO:0000256" key="1">
    <source>
        <dbReference type="SAM" id="MobiDB-lite"/>
    </source>
</evidence>
<dbReference type="Proteomes" id="UP000593562">
    <property type="component" value="Unassembled WGS sequence"/>
</dbReference>
<feature type="region of interest" description="Disordered" evidence="1">
    <location>
        <begin position="181"/>
        <end position="210"/>
    </location>
</feature>
<feature type="compositionally biased region" description="Basic and acidic residues" evidence="1">
    <location>
        <begin position="183"/>
        <end position="193"/>
    </location>
</feature>
<evidence type="ECO:0000313" key="2">
    <source>
        <dbReference type="EMBL" id="KAF5729156.1"/>
    </source>
</evidence>
<keyword evidence="3" id="KW-1185">Reference proteome</keyword>
<proteinExistence type="predicted"/>
<feature type="compositionally biased region" description="Basic and acidic residues" evidence="1">
    <location>
        <begin position="98"/>
        <end position="109"/>
    </location>
</feature>
<dbReference type="EMBL" id="JAAARO010000021">
    <property type="protein sequence ID" value="KAF5729156.1"/>
    <property type="molecule type" value="Genomic_DNA"/>
</dbReference>
<reference evidence="2 3" key="1">
    <citation type="journal article" date="2020" name="Nat. Commun.">
        <title>Genome of Tripterygium wilfordii and identification of cytochrome P450 involved in triptolide biosynthesis.</title>
        <authorList>
            <person name="Tu L."/>
            <person name="Su P."/>
            <person name="Zhang Z."/>
            <person name="Gao L."/>
            <person name="Wang J."/>
            <person name="Hu T."/>
            <person name="Zhou J."/>
            <person name="Zhang Y."/>
            <person name="Zhao Y."/>
            <person name="Liu Y."/>
            <person name="Song Y."/>
            <person name="Tong Y."/>
            <person name="Lu Y."/>
            <person name="Yang J."/>
            <person name="Xu C."/>
            <person name="Jia M."/>
            <person name="Peters R.J."/>
            <person name="Huang L."/>
            <person name="Gao W."/>
        </authorList>
    </citation>
    <scope>NUCLEOTIDE SEQUENCE [LARGE SCALE GENOMIC DNA]</scope>
    <source>
        <strain evidence="3">cv. XIE 37</strain>
        <tissue evidence="2">Leaf</tissue>
    </source>
</reference>
<dbReference type="PANTHER" id="PTHR36380">
    <property type="entry name" value="BNAA03G58330D PROTEIN"/>
    <property type="match status" value="1"/>
</dbReference>
<evidence type="ECO:0000313" key="3">
    <source>
        <dbReference type="Proteomes" id="UP000593562"/>
    </source>
</evidence>
<feature type="region of interest" description="Disordered" evidence="1">
    <location>
        <begin position="440"/>
        <end position="504"/>
    </location>
</feature>